<dbReference type="AlphaFoldDB" id="A0A4Z1NL05"/>
<comment type="caution">
    <text evidence="2">The sequence shown here is derived from an EMBL/GenBank/DDBJ whole genome shotgun (WGS) entry which is preliminary data.</text>
</comment>
<reference evidence="2 3" key="1">
    <citation type="submission" date="2019-04" db="EMBL/GenBank/DDBJ databases">
        <title>High contiguity whole genome sequence and gene annotation resource for two Venturia nashicola isolates.</title>
        <authorList>
            <person name="Prokchorchik M."/>
            <person name="Won K."/>
            <person name="Lee Y."/>
            <person name="Choi E.D."/>
            <person name="Segonzac C."/>
            <person name="Sohn K.H."/>
        </authorList>
    </citation>
    <scope>NUCLEOTIDE SEQUENCE [LARGE SCALE GENOMIC DNA]</scope>
    <source>
        <strain evidence="2 3">PRI2</strain>
    </source>
</reference>
<protein>
    <submittedName>
        <fullName evidence="2">Uncharacterized protein</fullName>
    </submittedName>
</protein>
<accession>A0A4Z1NL05</accession>
<dbReference type="EMBL" id="SNSC02000022">
    <property type="protein sequence ID" value="TID14528.1"/>
    <property type="molecule type" value="Genomic_DNA"/>
</dbReference>
<gene>
    <name evidence="2" type="ORF">E6O75_ATG08674</name>
</gene>
<evidence type="ECO:0000256" key="1">
    <source>
        <dbReference type="SAM" id="MobiDB-lite"/>
    </source>
</evidence>
<name>A0A4Z1NL05_9PEZI</name>
<evidence type="ECO:0000313" key="3">
    <source>
        <dbReference type="Proteomes" id="UP000298493"/>
    </source>
</evidence>
<dbReference type="OrthoDB" id="5329104at2759"/>
<feature type="region of interest" description="Disordered" evidence="1">
    <location>
        <begin position="32"/>
        <end position="55"/>
    </location>
</feature>
<proteinExistence type="predicted"/>
<sequence>MDIVSPTTSNFLDSLIQEINNTPISPSFTDFDFPASGLPRQKQSSVSYPSKRWSGPPMPPRDVYACNEELVRPEQERAAIARYQRERFSLPEHEWWRLESKHRVAMVALRRMEGKYDTDLDQNGSARQDSTEFSYFLQNDIAGVVSGLKPEVVEALAFTHTPKAEAVKPIGENGIDLFDLEKSAQVHPSLVRPSDCNAGAWEHWQHRDNVTDLQRHAYIGARLSAYSFENGDVFDLRRPLVRERLRRVEQTWQHGRAAMNIETQFWNAVFERENQVDAFAQRDAYLLQANAVEFAAKIFVQNRSEREVHDQIFNRYLLTAFDCSEEDQEASNVDIHELANALLNFDPFLKNGLPIPQAEDSLLEATKRLGQLRFD</sequence>
<keyword evidence="3" id="KW-1185">Reference proteome</keyword>
<dbReference type="Proteomes" id="UP000298493">
    <property type="component" value="Unassembled WGS sequence"/>
</dbReference>
<evidence type="ECO:0000313" key="2">
    <source>
        <dbReference type="EMBL" id="TID14528.1"/>
    </source>
</evidence>
<organism evidence="2 3">
    <name type="scientific">Venturia nashicola</name>
    <dbReference type="NCBI Taxonomy" id="86259"/>
    <lineage>
        <taxon>Eukaryota</taxon>
        <taxon>Fungi</taxon>
        <taxon>Dikarya</taxon>
        <taxon>Ascomycota</taxon>
        <taxon>Pezizomycotina</taxon>
        <taxon>Dothideomycetes</taxon>
        <taxon>Pleosporomycetidae</taxon>
        <taxon>Venturiales</taxon>
        <taxon>Venturiaceae</taxon>
        <taxon>Venturia</taxon>
    </lineage>
</organism>